<dbReference type="GO" id="GO:0006431">
    <property type="term" value="P:methionyl-tRNA aminoacylation"/>
    <property type="evidence" value="ECO:0007669"/>
    <property type="project" value="TreeGrafter"/>
</dbReference>
<dbReference type="Proteomes" id="UP000240542">
    <property type="component" value="Unassembled WGS sequence"/>
</dbReference>
<dbReference type="InterPro" id="IPR009080">
    <property type="entry name" value="tRNAsynth_Ia_anticodon-bd"/>
</dbReference>
<keyword evidence="12" id="KW-1185">Reference proteome</keyword>
<proteinExistence type="inferred from homology"/>
<dbReference type="PANTHER" id="PTHR45765">
    <property type="entry name" value="METHIONINE--TRNA LIGASE"/>
    <property type="match status" value="1"/>
</dbReference>
<comment type="caution">
    <text evidence="11">The sequence shown here is derived from an EMBL/GenBank/DDBJ whole genome shotgun (WGS) entry which is preliminary data.</text>
</comment>
<evidence type="ECO:0000256" key="5">
    <source>
        <dbReference type="ARBA" id="ARBA00022840"/>
    </source>
</evidence>
<evidence type="ECO:0000256" key="9">
    <source>
        <dbReference type="RuleBase" id="RU363039"/>
    </source>
</evidence>
<dbReference type="PANTHER" id="PTHR45765:SF1">
    <property type="entry name" value="METHIONINE--TRNA LIGASE, CYTOPLASMIC"/>
    <property type="match status" value="1"/>
</dbReference>
<dbReference type="GO" id="GO:0005524">
    <property type="term" value="F:ATP binding"/>
    <property type="evidence" value="ECO:0007669"/>
    <property type="project" value="UniProtKB-KW"/>
</dbReference>
<keyword evidence="2" id="KW-0963">Cytoplasm</keyword>
<keyword evidence="7 9" id="KW-0030">Aminoacyl-tRNA synthetase</keyword>
<dbReference type="SUPFAM" id="SSF52374">
    <property type="entry name" value="Nucleotidylyl transferase"/>
    <property type="match status" value="1"/>
</dbReference>
<dbReference type="InterPro" id="IPR015413">
    <property type="entry name" value="Methionyl/Leucyl_tRNA_Synth"/>
</dbReference>
<sequence>MSARVWITVPQPATNGEMHIGHLAGPYIAADVLHRFLRAENVPSVLTTGLDITESHVAMRALKEGVKPIEAADEYCGLIVRAWSEAAIDFDEIVVPQRDPGYESFVQRFFGRLYEQGVIVPRTRPLPYCAKCERWLHDAYVSGGCPHCGSESGGSICEICSMPNDNADLTAPRCAICERPAQLRSCERLFLPLAPFEQRLAEFWEQADMTPQVRALCENLTAEGLPELAVSHPVDWGVPTAVPGFDDQRILPWVEMAPSYLRQLPASHGPPPADTVQFFGIDNSFFQAVLIPVLFSAYAPAGNLPSKLVTNEFYLLNGAKFSTSRRHVVWALEALDAFGADTVRFHVLADRPTGRQTSFTAAELERTSDHLRHRWSGWLHRLLTAVESDCGGVVPDLPPSGPAWSELAGRLRRCVAELSEAYSINGFDPRRATALLDEIVACAEDFGHVQAHHRDRPQGRSAYEQALVAQLAVAAGLTAWAAPVLPRGAERLAALLGLPHFGPVHVDALRPPVPGTRLPVPAEPVFGKRRSA</sequence>
<accession>A0A2P8D182</accession>
<evidence type="ECO:0000256" key="4">
    <source>
        <dbReference type="ARBA" id="ARBA00022741"/>
    </source>
</evidence>
<evidence type="ECO:0000256" key="6">
    <source>
        <dbReference type="ARBA" id="ARBA00022917"/>
    </source>
</evidence>
<evidence type="ECO:0000256" key="2">
    <source>
        <dbReference type="ARBA" id="ARBA00022490"/>
    </source>
</evidence>
<dbReference type="AlphaFoldDB" id="A0A2P8D182"/>
<comment type="catalytic activity">
    <reaction evidence="8">
        <text>tRNA(Met) + L-methionine + ATP = L-methionyl-tRNA(Met) + AMP + diphosphate</text>
        <dbReference type="Rhea" id="RHEA:13481"/>
        <dbReference type="Rhea" id="RHEA-COMP:9667"/>
        <dbReference type="Rhea" id="RHEA-COMP:9698"/>
        <dbReference type="ChEBI" id="CHEBI:30616"/>
        <dbReference type="ChEBI" id="CHEBI:33019"/>
        <dbReference type="ChEBI" id="CHEBI:57844"/>
        <dbReference type="ChEBI" id="CHEBI:78442"/>
        <dbReference type="ChEBI" id="CHEBI:78530"/>
        <dbReference type="ChEBI" id="CHEBI:456215"/>
        <dbReference type="EC" id="6.1.1.10"/>
    </reaction>
</comment>
<dbReference type="InterPro" id="IPR023458">
    <property type="entry name" value="Met-tRNA_ligase_1"/>
</dbReference>
<evidence type="ECO:0000256" key="3">
    <source>
        <dbReference type="ARBA" id="ARBA00022598"/>
    </source>
</evidence>
<evidence type="ECO:0000313" key="12">
    <source>
        <dbReference type="Proteomes" id="UP000240542"/>
    </source>
</evidence>
<evidence type="ECO:0000256" key="8">
    <source>
        <dbReference type="ARBA" id="ARBA00047364"/>
    </source>
</evidence>
<evidence type="ECO:0000256" key="1">
    <source>
        <dbReference type="ARBA" id="ARBA00008258"/>
    </source>
</evidence>
<dbReference type="SUPFAM" id="SSF47323">
    <property type="entry name" value="Anticodon-binding domain of a subclass of class I aminoacyl-tRNA synthetases"/>
    <property type="match status" value="1"/>
</dbReference>
<dbReference type="InterPro" id="IPR029038">
    <property type="entry name" value="MetRS_Zn"/>
</dbReference>
<keyword evidence="5 9" id="KW-0067">ATP-binding</keyword>
<keyword evidence="4 9" id="KW-0547">Nucleotide-binding</keyword>
<dbReference type="Gene3D" id="1.10.730.10">
    <property type="entry name" value="Isoleucyl-tRNA Synthetase, Domain 1"/>
    <property type="match status" value="1"/>
</dbReference>
<reference evidence="11 12" key="1">
    <citation type="submission" date="2018-03" db="EMBL/GenBank/DDBJ databases">
        <title>Genomic Encyclopedia of Archaeal and Bacterial Type Strains, Phase II (KMG-II): from individual species to whole genera.</title>
        <authorList>
            <person name="Goeker M."/>
        </authorList>
    </citation>
    <scope>NUCLEOTIDE SEQUENCE [LARGE SCALE GENOMIC DNA]</scope>
    <source>
        <strain evidence="11 12">DSM 45312</strain>
    </source>
</reference>
<dbReference type="InterPro" id="IPR001412">
    <property type="entry name" value="aa-tRNA-synth_I_CS"/>
</dbReference>
<evidence type="ECO:0000313" key="11">
    <source>
        <dbReference type="EMBL" id="PSK90961.1"/>
    </source>
</evidence>
<dbReference type="Gene3D" id="3.40.50.620">
    <property type="entry name" value="HUPs"/>
    <property type="match status" value="1"/>
</dbReference>
<dbReference type="InterPro" id="IPR014729">
    <property type="entry name" value="Rossmann-like_a/b/a_fold"/>
</dbReference>
<dbReference type="OrthoDB" id="9810191at2"/>
<dbReference type="EMBL" id="PYGA01000021">
    <property type="protein sequence ID" value="PSK90961.1"/>
    <property type="molecule type" value="Genomic_DNA"/>
</dbReference>
<keyword evidence="6 9" id="KW-0648">Protein biosynthesis</keyword>
<dbReference type="GO" id="GO:0004825">
    <property type="term" value="F:methionine-tRNA ligase activity"/>
    <property type="evidence" value="ECO:0007669"/>
    <property type="project" value="UniProtKB-EC"/>
</dbReference>
<dbReference type="Pfam" id="PF09334">
    <property type="entry name" value="tRNA-synt_1g"/>
    <property type="match status" value="1"/>
</dbReference>
<feature type="domain" description="Methionyl/Leucyl tRNA synthetase" evidence="10">
    <location>
        <begin position="6"/>
        <end position="381"/>
    </location>
</feature>
<gene>
    <name evidence="11" type="ORF">CLV63_12188</name>
</gene>
<dbReference type="PROSITE" id="PS00178">
    <property type="entry name" value="AA_TRNA_LIGASE_I"/>
    <property type="match status" value="1"/>
</dbReference>
<name>A0A2P8D182_9ACTN</name>
<dbReference type="Gene3D" id="2.20.28.20">
    <property type="entry name" value="Methionyl-tRNA synthetase, Zn-domain"/>
    <property type="match status" value="1"/>
</dbReference>
<dbReference type="RefSeq" id="WP_106585733.1">
    <property type="nucleotide sequence ID" value="NZ_PYGA01000021.1"/>
</dbReference>
<protein>
    <submittedName>
        <fullName evidence="11">Methionyl-tRNA synthetase</fullName>
    </submittedName>
</protein>
<keyword evidence="3 9" id="KW-0436">Ligase</keyword>
<evidence type="ECO:0000256" key="7">
    <source>
        <dbReference type="ARBA" id="ARBA00023146"/>
    </source>
</evidence>
<dbReference type="GO" id="GO:0005829">
    <property type="term" value="C:cytosol"/>
    <property type="evidence" value="ECO:0007669"/>
    <property type="project" value="TreeGrafter"/>
</dbReference>
<evidence type="ECO:0000259" key="10">
    <source>
        <dbReference type="Pfam" id="PF09334"/>
    </source>
</evidence>
<comment type="similarity">
    <text evidence="1">Belongs to the class-I aminoacyl-tRNA synthetase family. MetG type 1 subfamily.</text>
</comment>
<organism evidence="11 12">
    <name type="scientific">Murinocardiopsis flavida</name>
    <dbReference type="NCBI Taxonomy" id="645275"/>
    <lineage>
        <taxon>Bacteria</taxon>
        <taxon>Bacillati</taxon>
        <taxon>Actinomycetota</taxon>
        <taxon>Actinomycetes</taxon>
        <taxon>Streptosporangiales</taxon>
        <taxon>Nocardiopsidaceae</taxon>
        <taxon>Murinocardiopsis</taxon>
    </lineage>
</organism>